<name>A0A6J5LWY7_9CAUD</name>
<proteinExistence type="predicted"/>
<evidence type="ECO:0000313" key="1">
    <source>
        <dbReference type="EMBL" id="CAB4137300.1"/>
    </source>
</evidence>
<gene>
    <name evidence="1" type="ORF">UFOVP323_15</name>
</gene>
<protein>
    <submittedName>
        <fullName evidence="1">Uncharacterized protein</fullName>
    </submittedName>
</protein>
<dbReference type="EMBL" id="LR796332">
    <property type="protein sequence ID" value="CAB4137300.1"/>
    <property type="molecule type" value="Genomic_DNA"/>
</dbReference>
<reference evidence="1" key="1">
    <citation type="submission" date="2020-04" db="EMBL/GenBank/DDBJ databases">
        <authorList>
            <person name="Chiriac C."/>
            <person name="Salcher M."/>
            <person name="Ghai R."/>
            <person name="Kavagutti S V."/>
        </authorList>
    </citation>
    <scope>NUCLEOTIDE SEQUENCE</scope>
</reference>
<organism evidence="1">
    <name type="scientific">uncultured Caudovirales phage</name>
    <dbReference type="NCBI Taxonomy" id="2100421"/>
    <lineage>
        <taxon>Viruses</taxon>
        <taxon>Duplodnaviria</taxon>
        <taxon>Heunggongvirae</taxon>
        <taxon>Uroviricota</taxon>
        <taxon>Caudoviricetes</taxon>
        <taxon>Peduoviridae</taxon>
        <taxon>Maltschvirus</taxon>
        <taxon>Maltschvirus maltsch</taxon>
    </lineage>
</organism>
<sequence>MKKGLVKSKFNYDLGGLSAYVDQLSSDIISEAVLSPVTMKYCNVVPGIKGTQNVNLLSETISVQTGTTCGFNDAGDVTFTAVPLAVQSLKVNQSLCLEQLNTLWLGQYLNAGSYNETAPFEAAITDLQTKQIKRYNEDLIWGASSATSSFSGFKELLANTSGVVKLTGATALCSVTGSSTQQQAYNVLTQVDNIIAQIDRNIYDRDDIVIFMSQQQFKCYLVAIRNVNNFHFTEPTLGQVYETFHPQTNYKVVGVPGLNGSNLIAAAPQQYFLIGTDLMSDEDSFRAWWSMDFQEVKQSKNHMQLETV</sequence>
<accession>A0A6J5LWY7</accession>